<evidence type="ECO:0000313" key="2">
    <source>
        <dbReference type="EMBL" id="WVX79465.1"/>
    </source>
</evidence>
<dbReference type="EMBL" id="CP137640">
    <property type="protein sequence ID" value="WVX79465.1"/>
    <property type="molecule type" value="Genomic_DNA"/>
</dbReference>
<name>A0ABZ2CAG9_9BACI</name>
<feature type="transmembrane region" description="Helical" evidence="1">
    <location>
        <begin position="95"/>
        <end position="114"/>
    </location>
</feature>
<accession>A0ABZ2CAG9</accession>
<proteinExistence type="predicted"/>
<keyword evidence="3" id="KW-1185">Reference proteome</keyword>
<evidence type="ECO:0000256" key="1">
    <source>
        <dbReference type="SAM" id="Phobius"/>
    </source>
</evidence>
<feature type="transmembrane region" description="Helical" evidence="1">
    <location>
        <begin position="126"/>
        <end position="147"/>
    </location>
</feature>
<dbReference type="RefSeq" id="WP_338448399.1">
    <property type="nucleotide sequence ID" value="NZ_CP137640.1"/>
</dbReference>
<dbReference type="Proteomes" id="UP001357223">
    <property type="component" value="Chromosome"/>
</dbReference>
<feature type="transmembrane region" description="Helical" evidence="1">
    <location>
        <begin position="28"/>
        <end position="51"/>
    </location>
</feature>
<sequence>MSIAVLALLAWLVLIVFAIVPKGLTLTDMAFLYFLIVIITITLFTILDVNLHLVPLTRSVEGSFAMYIDRFIVIPFHILLSVCLLNSHLKAKGKWILSLAIVSSLCAADRIYLWAGLITYHSWNEFYSAIMYGVFIVIGWCISRWFLGLEKGEFKST</sequence>
<feature type="transmembrane region" description="Helical" evidence="1">
    <location>
        <begin position="71"/>
        <end position="89"/>
    </location>
</feature>
<keyword evidence="1" id="KW-0472">Membrane</keyword>
<gene>
    <name evidence="2" type="ORF">R4Z09_19475</name>
</gene>
<organism evidence="2 3">
    <name type="scientific">Niallia oryzisoli</name>
    <dbReference type="NCBI Taxonomy" id="1737571"/>
    <lineage>
        <taxon>Bacteria</taxon>
        <taxon>Bacillati</taxon>
        <taxon>Bacillota</taxon>
        <taxon>Bacilli</taxon>
        <taxon>Bacillales</taxon>
        <taxon>Bacillaceae</taxon>
        <taxon>Niallia</taxon>
    </lineage>
</organism>
<protein>
    <submittedName>
        <fullName evidence="2">Uncharacterized protein</fullName>
    </submittedName>
</protein>
<reference evidence="2 3" key="1">
    <citation type="submission" date="2023-10" db="EMBL/GenBank/DDBJ databases">
        <title>Niallia locisalis sp.nov. isolated from a salt pond sample.</title>
        <authorList>
            <person name="Li X.-J."/>
            <person name="Dong L."/>
        </authorList>
    </citation>
    <scope>NUCLEOTIDE SEQUENCE [LARGE SCALE GENOMIC DNA]</scope>
    <source>
        <strain evidence="2 3">DSM 29761</strain>
    </source>
</reference>
<keyword evidence="1" id="KW-0812">Transmembrane</keyword>
<keyword evidence="1" id="KW-1133">Transmembrane helix</keyword>
<evidence type="ECO:0000313" key="3">
    <source>
        <dbReference type="Proteomes" id="UP001357223"/>
    </source>
</evidence>